<gene>
    <name evidence="1" type="ORF">Ciccas_011714</name>
</gene>
<comment type="caution">
    <text evidence="1">The sequence shown here is derived from an EMBL/GenBank/DDBJ whole genome shotgun (WGS) entry which is preliminary data.</text>
</comment>
<dbReference type="Proteomes" id="UP001626550">
    <property type="component" value="Unassembled WGS sequence"/>
</dbReference>
<proteinExistence type="predicted"/>
<sequence>MENNLVDFSRVIKINFANYRPPQPTLPFVPMQQPPPLPLPPGPSVPIKLVKKITRPAPGANGLPVELVHPDEDLPLEELRLKSQRYKYVTDLMTTKNLHASNVPPPTLASIPMSMPPMMPPMLGVSAPPVMPGAMPPFHHWPPGHRPPLGF</sequence>
<keyword evidence="2" id="KW-1185">Reference proteome</keyword>
<evidence type="ECO:0000313" key="2">
    <source>
        <dbReference type="Proteomes" id="UP001626550"/>
    </source>
</evidence>
<name>A0ABD2PQF7_9PLAT</name>
<organism evidence="1 2">
    <name type="scientific">Cichlidogyrus casuarinus</name>
    <dbReference type="NCBI Taxonomy" id="1844966"/>
    <lineage>
        <taxon>Eukaryota</taxon>
        <taxon>Metazoa</taxon>
        <taxon>Spiralia</taxon>
        <taxon>Lophotrochozoa</taxon>
        <taxon>Platyhelminthes</taxon>
        <taxon>Monogenea</taxon>
        <taxon>Monopisthocotylea</taxon>
        <taxon>Dactylogyridea</taxon>
        <taxon>Ancyrocephalidae</taxon>
        <taxon>Cichlidogyrus</taxon>
    </lineage>
</organism>
<dbReference type="EMBL" id="JBJKFK010003595">
    <property type="protein sequence ID" value="KAL3309737.1"/>
    <property type="molecule type" value="Genomic_DNA"/>
</dbReference>
<reference evidence="1 2" key="1">
    <citation type="submission" date="2024-11" db="EMBL/GenBank/DDBJ databases">
        <title>Adaptive evolution of stress response genes in parasites aligns with host niche diversity.</title>
        <authorList>
            <person name="Hahn C."/>
            <person name="Resl P."/>
        </authorList>
    </citation>
    <scope>NUCLEOTIDE SEQUENCE [LARGE SCALE GENOMIC DNA]</scope>
    <source>
        <strain evidence="1">EGGRZ-B1_66</strain>
        <tissue evidence="1">Body</tissue>
    </source>
</reference>
<dbReference type="AlphaFoldDB" id="A0ABD2PQF7"/>
<protein>
    <submittedName>
        <fullName evidence="1">Uncharacterized protein</fullName>
    </submittedName>
</protein>
<evidence type="ECO:0000313" key="1">
    <source>
        <dbReference type="EMBL" id="KAL3309737.1"/>
    </source>
</evidence>
<accession>A0ABD2PQF7</accession>